<dbReference type="RefSeq" id="WP_164313937.1">
    <property type="nucleotide sequence ID" value="NZ_JAAGLU010000008.1"/>
</dbReference>
<feature type="region of interest" description="Disordered" evidence="1">
    <location>
        <begin position="897"/>
        <end position="916"/>
    </location>
</feature>
<accession>A0A6B3BQB3</accession>
<feature type="region of interest" description="Disordered" evidence="1">
    <location>
        <begin position="671"/>
        <end position="692"/>
    </location>
</feature>
<dbReference type="NCBIfam" id="NF033679">
    <property type="entry name" value="DNRLRE_dom"/>
    <property type="match status" value="1"/>
</dbReference>
<dbReference type="AlphaFoldDB" id="A0A6B3BQB3"/>
<feature type="compositionally biased region" description="Acidic residues" evidence="1">
    <location>
        <begin position="303"/>
        <end position="316"/>
    </location>
</feature>
<proteinExistence type="predicted"/>
<sequence>MSSTRPSRWRRRPGRRIIAAAVVAVIAASGLTYAGLSDGGERSQPGEQARNNAPLSQAEAAAKAARTGKPVEVTGLRTAYETTWARPDGLSQRRIHATPIRAKVDGTWRAIDTSLGQTEDGWSPRATNVRMTFSPGTNAREQDDRADRGAGSLRVPLLAQADTAATTGNALVTLSTGGHDIVLTWPYDIPTPIIDGSRALYPEILPGADLVLTADDGGFAQLLVLKTRAAAADSRVAQLSYGLSSPDLSFSLDPTTGIISAEDGDGEEVAVSPTPLMWDSSGTPALTDGQAGSSASPTASESLSEDESSAPDDSESPTESPEPSDTSDYVDSGDTAAEVLPDATDEAPDPSASEGEGANPSVPAEASPDPTHSGAGATLDLPSLAGPQPDSKGTLIETDLNGSTWTLTPDQEFLDEADTVYPVFVDPSIRKHHNHWTTAYSRHPNANFYDGRNFNQGTSEARVGFESDTWGTSRSFFTMAWNPDLKGSTVTTAKLHILETYSWSCSARSVNVYVTGPISNKTTWRNAPSMTAGNKLASKSFAHGYKAATCPDAYEEFDVKRAAQKALSDGADSLTLGLRAGDEGSAYSWKKFAADKDNGPYIELVYNRPPSAPTRLDLDPDLSCDTIAPYVNVGASSITFWASTTDKDNNLASLRFELWLKDGSGNLLGSKGTVPIDGQSGSTREHTEPFSTSGLTNGATYSWRVRAVDKAGATSAFTPSKSPYCRFVFDSSRPTPPVVTSVQFPDGDSNRNGLHNEAADGIWSKVKFGTAGSFVFRATQTDVVKYEFAFNTPTYTASLPRLNGATTSTTTTWNGAKPPLAGPNVLYVRAVDDVGHVSEPRKYFFYVTPRDKADAAGDLTGDEFADLMVVTASGELWMYPSRGNSDLTKGTGTFGPAMSGSYRENPEKDPNGNVADGKPLYVGPDSGYWKNTMFAHLGDIYGGDGLQDLVAVREGKLWVYPGDGYGAVNIDKRQEILLPAGGPNLAAVTQIVSSGDATGDGKPDFFLTVKDSDTVETVWALTGYNGATVEAIRALNTGPAWATRDLVSLQDITGDGVTDMLYRVISSGRLALRTGIKDSATGGVNLDSLSTSGSSAGGVDNTDYATSGWTSTDIKLLYGTADGNGDAIPDIWAVTATGSVRFYPGGRSALGAFTAVPSGGWSGMLALG</sequence>
<dbReference type="GO" id="GO:0005975">
    <property type="term" value="P:carbohydrate metabolic process"/>
    <property type="evidence" value="ECO:0007669"/>
    <property type="project" value="UniProtKB-ARBA"/>
</dbReference>
<reference evidence="2" key="1">
    <citation type="submission" date="2020-01" db="EMBL/GenBank/DDBJ databases">
        <title>Insect and environment-associated Actinomycetes.</title>
        <authorList>
            <person name="Currrie C."/>
            <person name="Chevrette M."/>
            <person name="Carlson C."/>
            <person name="Stubbendieck R."/>
            <person name="Wendt-Pienkowski E."/>
        </authorList>
    </citation>
    <scope>NUCLEOTIDE SEQUENCE</scope>
    <source>
        <strain evidence="2">SID12501</strain>
    </source>
</reference>
<name>A0A6B3BQB3_9ACTN</name>
<feature type="region of interest" description="Disordered" evidence="1">
    <location>
        <begin position="260"/>
        <end position="403"/>
    </location>
</feature>
<feature type="region of interest" description="Disordered" evidence="1">
    <location>
        <begin position="116"/>
        <end position="148"/>
    </location>
</feature>
<comment type="caution">
    <text evidence="2">The sequence shown here is derived from an EMBL/GenBank/DDBJ whole genome shotgun (WGS) entry which is preliminary data.</text>
</comment>
<dbReference type="InterPro" id="IPR013783">
    <property type="entry name" value="Ig-like_fold"/>
</dbReference>
<protein>
    <submittedName>
        <fullName evidence="2">DNRLRE domain-containing protein</fullName>
    </submittedName>
</protein>
<organism evidence="2">
    <name type="scientific">Streptomyces sp. SID12501</name>
    <dbReference type="NCBI Taxonomy" id="2706042"/>
    <lineage>
        <taxon>Bacteria</taxon>
        <taxon>Bacillati</taxon>
        <taxon>Actinomycetota</taxon>
        <taxon>Actinomycetes</taxon>
        <taxon>Kitasatosporales</taxon>
        <taxon>Streptomycetaceae</taxon>
        <taxon>Streptomyces</taxon>
    </lineage>
</organism>
<gene>
    <name evidence="2" type="ORF">G3I71_11850</name>
</gene>
<evidence type="ECO:0000313" key="2">
    <source>
        <dbReference type="EMBL" id="NEC86493.1"/>
    </source>
</evidence>
<feature type="compositionally biased region" description="Low complexity" evidence="1">
    <location>
        <begin position="291"/>
        <end position="302"/>
    </location>
</feature>
<dbReference type="Gene3D" id="2.60.40.10">
    <property type="entry name" value="Immunoglobulins"/>
    <property type="match status" value="1"/>
</dbReference>
<dbReference type="EMBL" id="JAAGLU010000008">
    <property type="protein sequence ID" value="NEC86493.1"/>
    <property type="molecule type" value="Genomic_DNA"/>
</dbReference>
<dbReference type="SUPFAM" id="SSF69318">
    <property type="entry name" value="Integrin alpha N-terminal domain"/>
    <property type="match status" value="1"/>
</dbReference>
<feature type="compositionally biased region" description="Low complexity" evidence="1">
    <location>
        <begin position="317"/>
        <end position="327"/>
    </location>
</feature>
<feature type="compositionally biased region" description="Polar residues" evidence="1">
    <location>
        <begin position="125"/>
        <end position="139"/>
    </location>
</feature>
<evidence type="ECO:0000256" key="1">
    <source>
        <dbReference type="SAM" id="MobiDB-lite"/>
    </source>
</evidence>
<dbReference type="InterPro" id="IPR028994">
    <property type="entry name" value="Integrin_alpha_N"/>
</dbReference>